<dbReference type="NCBIfam" id="TIGR00414">
    <property type="entry name" value="serS"/>
    <property type="match status" value="1"/>
</dbReference>
<evidence type="ECO:0000256" key="8">
    <source>
        <dbReference type="ARBA" id="ARBA00022917"/>
    </source>
</evidence>
<dbReference type="PIRSF" id="PIRSF001529">
    <property type="entry name" value="Ser-tRNA-synth_IIa"/>
    <property type="match status" value="1"/>
</dbReference>
<dbReference type="CDD" id="cd00770">
    <property type="entry name" value="SerRS_core"/>
    <property type="match status" value="1"/>
</dbReference>
<dbReference type="GO" id="GO:0016260">
    <property type="term" value="P:selenocysteine biosynthetic process"/>
    <property type="evidence" value="ECO:0007669"/>
    <property type="project" value="UniProtKB-UniRule"/>
</dbReference>
<evidence type="ECO:0000256" key="5">
    <source>
        <dbReference type="ARBA" id="ARBA00022598"/>
    </source>
</evidence>
<feature type="binding site" evidence="12">
    <location>
        <begin position="229"/>
        <end position="231"/>
    </location>
    <ligand>
        <name>L-serine</name>
        <dbReference type="ChEBI" id="CHEBI:33384"/>
    </ligand>
</feature>
<dbReference type="InterPro" id="IPR002314">
    <property type="entry name" value="aa-tRNA-synt_IIb"/>
</dbReference>
<dbReference type="Proteomes" id="UP000192611">
    <property type="component" value="Unassembled WGS sequence"/>
</dbReference>
<dbReference type="PRINTS" id="PR00981">
    <property type="entry name" value="TRNASYNTHSER"/>
</dbReference>
<dbReference type="PANTHER" id="PTHR43697">
    <property type="entry name" value="SERYL-TRNA SYNTHETASE"/>
    <property type="match status" value="1"/>
</dbReference>
<comment type="caution">
    <text evidence="17">The sequence shown here is derived from an EMBL/GenBank/DDBJ whole genome shotgun (WGS) entry which is preliminary data.</text>
</comment>
<dbReference type="EC" id="6.1.1.11" evidence="12"/>
<evidence type="ECO:0000256" key="7">
    <source>
        <dbReference type="ARBA" id="ARBA00022840"/>
    </source>
</evidence>
<comment type="subunit">
    <text evidence="12">Homodimer. The tRNA molecule binds across the dimer.</text>
</comment>
<reference evidence="18" key="1">
    <citation type="submission" date="2017-03" db="EMBL/GenBank/DDBJ databases">
        <title>Novel pathways for hydrocarbon cycling and metabolic interdependencies in hydrothermal sediment communities.</title>
        <authorList>
            <person name="Dombrowski N."/>
            <person name="Seitz K."/>
            <person name="Teske A."/>
            <person name="Baker B."/>
        </authorList>
    </citation>
    <scope>NUCLEOTIDE SEQUENCE [LARGE SCALE GENOMIC DNA]</scope>
</reference>
<evidence type="ECO:0000259" key="16">
    <source>
        <dbReference type="PROSITE" id="PS50862"/>
    </source>
</evidence>
<dbReference type="InterPro" id="IPR010978">
    <property type="entry name" value="tRNA-bd_arm"/>
</dbReference>
<keyword evidence="6 12" id="KW-0547">Nucleotide-binding</keyword>
<evidence type="ECO:0000256" key="6">
    <source>
        <dbReference type="ARBA" id="ARBA00022741"/>
    </source>
</evidence>
<feature type="binding site" evidence="12 13">
    <location>
        <position position="283"/>
    </location>
    <ligand>
        <name>L-serine</name>
        <dbReference type="ChEBI" id="CHEBI:33384"/>
    </ligand>
</feature>
<dbReference type="InterPro" id="IPR006195">
    <property type="entry name" value="aa-tRNA-synth_II"/>
</dbReference>
<evidence type="ECO:0000256" key="2">
    <source>
        <dbReference type="ARBA" id="ARBA00005045"/>
    </source>
</evidence>
<dbReference type="Pfam" id="PF02403">
    <property type="entry name" value="Seryl_tRNA_N"/>
    <property type="match status" value="1"/>
</dbReference>
<dbReference type="GO" id="GO:0004828">
    <property type="term" value="F:serine-tRNA ligase activity"/>
    <property type="evidence" value="ECO:0007669"/>
    <property type="project" value="UniProtKB-UniRule"/>
</dbReference>
<evidence type="ECO:0000256" key="10">
    <source>
        <dbReference type="ARBA" id="ARBA00047929"/>
    </source>
</evidence>
<evidence type="ECO:0000256" key="12">
    <source>
        <dbReference type="HAMAP-Rule" id="MF_00176"/>
    </source>
</evidence>
<evidence type="ECO:0000313" key="18">
    <source>
        <dbReference type="Proteomes" id="UP000192611"/>
    </source>
</evidence>
<keyword evidence="15" id="KW-0175">Coiled coil</keyword>
<dbReference type="GO" id="GO:0005737">
    <property type="term" value="C:cytoplasm"/>
    <property type="evidence" value="ECO:0007669"/>
    <property type="project" value="UniProtKB-SubCell"/>
</dbReference>
<dbReference type="HAMAP" id="MF_00176">
    <property type="entry name" value="Ser_tRNA_synth_type1"/>
    <property type="match status" value="1"/>
</dbReference>
<dbReference type="UniPathway" id="UPA00906">
    <property type="reaction ID" value="UER00895"/>
</dbReference>
<accession>A0A1W9S0T3</accession>
<evidence type="ECO:0000256" key="14">
    <source>
        <dbReference type="PIRSR" id="PIRSR001529-2"/>
    </source>
</evidence>
<dbReference type="PROSITE" id="PS50862">
    <property type="entry name" value="AA_TRNA_LIGASE_II"/>
    <property type="match status" value="1"/>
</dbReference>
<dbReference type="InterPro" id="IPR042103">
    <property type="entry name" value="SerRS_1_N_sf"/>
</dbReference>
<organism evidence="17 18">
    <name type="scientific">Candidatus Coatesbacteria bacterium 4484_99</name>
    <dbReference type="NCBI Taxonomy" id="1970774"/>
    <lineage>
        <taxon>Bacteria</taxon>
        <taxon>Candidatus Coatesiibacteriota</taxon>
    </lineage>
</organism>
<comment type="domain">
    <text evidence="12">Consists of two distinct domains, a catalytic core and a N-terminal extension that is involved in tRNA binding.</text>
</comment>
<dbReference type="SUPFAM" id="SSF55681">
    <property type="entry name" value="Class II aaRS and biotin synthetases"/>
    <property type="match status" value="1"/>
</dbReference>
<feature type="binding site" evidence="13">
    <location>
        <position position="229"/>
    </location>
    <ligand>
        <name>L-serine</name>
        <dbReference type="ChEBI" id="CHEBI:33384"/>
    </ligand>
</feature>
<dbReference type="Gene3D" id="1.10.287.40">
    <property type="entry name" value="Serine-tRNA synthetase, tRNA binding domain"/>
    <property type="match status" value="1"/>
</dbReference>
<evidence type="ECO:0000256" key="15">
    <source>
        <dbReference type="SAM" id="Coils"/>
    </source>
</evidence>
<comment type="function">
    <text evidence="12">Catalyzes the attachment of serine to tRNA(Ser). Is also able to aminoacylate tRNA(Sec) with serine, to form the misacylated tRNA L-seryl-tRNA(Sec), which will be further converted into selenocysteinyl-tRNA(Sec).</text>
</comment>
<evidence type="ECO:0000256" key="11">
    <source>
        <dbReference type="ARBA" id="ARBA00048823"/>
    </source>
</evidence>
<dbReference type="Pfam" id="PF00587">
    <property type="entry name" value="tRNA-synt_2b"/>
    <property type="match status" value="1"/>
</dbReference>
<dbReference type="GO" id="GO:0006434">
    <property type="term" value="P:seryl-tRNA aminoacylation"/>
    <property type="evidence" value="ECO:0007669"/>
    <property type="project" value="UniProtKB-UniRule"/>
</dbReference>
<protein>
    <recommendedName>
        <fullName evidence="12">Serine--tRNA ligase</fullName>
        <ecNumber evidence="12">6.1.1.11</ecNumber>
    </recommendedName>
    <alternativeName>
        <fullName evidence="12">Seryl-tRNA synthetase</fullName>
        <shortName evidence="12">SerRS</shortName>
    </alternativeName>
    <alternativeName>
        <fullName evidence="12">Seryl-tRNA(Ser/Sec) synthetase</fullName>
    </alternativeName>
</protein>
<evidence type="ECO:0000256" key="9">
    <source>
        <dbReference type="ARBA" id="ARBA00023146"/>
    </source>
</evidence>
<keyword evidence="7 12" id="KW-0067">ATP-binding</keyword>
<comment type="caution">
    <text evidence="12">Lacks conserved residue(s) required for the propagation of feature annotation.</text>
</comment>
<comment type="catalytic activity">
    <reaction evidence="11 12">
        <text>tRNA(Ser) + L-serine + ATP = L-seryl-tRNA(Ser) + AMP + diphosphate + H(+)</text>
        <dbReference type="Rhea" id="RHEA:12292"/>
        <dbReference type="Rhea" id="RHEA-COMP:9669"/>
        <dbReference type="Rhea" id="RHEA-COMP:9703"/>
        <dbReference type="ChEBI" id="CHEBI:15378"/>
        <dbReference type="ChEBI" id="CHEBI:30616"/>
        <dbReference type="ChEBI" id="CHEBI:33019"/>
        <dbReference type="ChEBI" id="CHEBI:33384"/>
        <dbReference type="ChEBI" id="CHEBI:78442"/>
        <dbReference type="ChEBI" id="CHEBI:78533"/>
        <dbReference type="ChEBI" id="CHEBI:456215"/>
        <dbReference type="EC" id="6.1.1.11"/>
    </reaction>
</comment>
<feature type="domain" description="Aminoacyl-transfer RNA synthetases class-II family profile" evidence="16">
    <location>
        <begin position="169"/>
        <end position="408"/>
    </location>
</feature>
<comment type="pathway">
    <text evidence="2 12">Aminoacyl-tRNA biosynthesis; selenocysteinyl-tRNA(Sec) biosynthesis; L-seryl-tRNA(Sec) from L-serine and tRNA(Sec): step 1/1.</text>
</comment>
<sequence length="422" mass="48602">MLDIRFIEDNIELVKDITLRKGYDVNVDHLIEMVRSRRKYIFNLDNLRSERNRKSKEVSRLKRAGEDAGRIIEDVRRIGSDIKALEEKVGELENNIAEIAFKIPNIPHFSVPEGNDEDENLEIRRWGKPPEFDFKYRPHWEIGEMLGILDFKRASKIAGSMFAVYTGLGARLERALLNFFLDMNVKRGYKEIFCPYLVNRDSITGTGQLPHLEDDMYHLDNPDYFLIPTAEVSVTSLHKDETFSEEDLPIYYASYSACFRKEAGAHGRETRGLMRMHQFNKVELVKFTTQETSYDELEGLVSDAEALLQALELPYRVTKLCIGELSFAAAMCYDLEVWIPSEGRYREVSSCSNFEEFQARRLRIRYKPKGGRQSKFVHTLNGSGLALSRTLLAILENFQQEDGSVILPKALVPYMDGLKKIG</sequence>
<feature type="binding site" evidence="12 14">
    <location>
        <begin position="260"/>
        <end position="262"/>
    </location>
    <ligand>
        <name>ATP</name>
        <dbReference type="ChEBI" id="CHEBI:30616"/>
    </ligand>
</feature>
<keyword evidence="8 12" id="KW-0648">Protein biosynthesis</keyword>
<dbReference type="GO" id="GO:0005524">
    <property type="term" value="F:ATP binding"/>
    <property type="evidence" value="ECO:0007669"/>
    <property type="project" value="UniProtKB-UniRule"/>
</dbReference>
<dbReference type="SUPFAM" id="SSF46589">
    <property type="entry name" value="tRNA-binding arm"/>
    <property type="match status" value="1"/>
</dbReference>
<dbReference type="InterPro" id="IPR033729">
    <property type="entry name" value="SerRS_core"/>
</dbReference>
<comment type="subcellular location">
    <subcellularLocation>
        <location evidence="1 12">Cytoplasm</location>
    </subcellularLocation>
</comment>
<evidence type="ECO:0000256" key="13">
    <source>
        <dbReference type="PIRSR" id="PIRSR001529-1"/>
    </source>
</evidence>
<comment type="catalytic activity">
    <reaction evidence="10 12">
        <text>tRNA(Sec) + L-serine + ATP = L-seryl-tRNA(Sec) + AMP + diphosphate + H(+)</text>
        <dbReference type="Rhea" id="RHEA:42580"/>
        <dbReference type="Rhea" id="RHEA-COMP:9742"/>
        <dbReference type="Rhea" id="RHEA-COMP:10128"/>
        <dbReference type="ChEBI" id="CHEBI:15378"/>
        <dbReference type="ChEBI" id="CHEBI:30616"/>
        <dbReference type="ChEBI" id="CHEBI:33019"/>
        <dbReference type="ChEBI" id="CHEBI:33384"/>
        <dbReference type="ChEBI" id="CHEBI:78442"/>
        <dbReference type="ChEBI" id="CHEBI:78533"/>
        <dbReference type="ChEBI" id="CHEBI:456215"/>
        <dbReference type="EC" id="6.1.1.11"/>
    </reaction>
</comment>
<keyword evidence="5 12" id="KW-0436">Ligase</keyword>
<feature type="binding site" evidence="12 14">
    <location>
        <begin position="347"/>
        <end position="350"/>
    </location>
    <ligand>
        <name>ATP</name>
        <dbReference type="ChEBI" id="CHEBI:30616"/>
    </ligand>
</feature>
<proteinExistence type="inferred from homology"/>
<dbReference type="InterPro" id="IPR015866">
    <property type="entry name" value="Ser-tRNA-synth_1_N"/>
</dbReference>
<feature type="binding site" evidence="12">
    <location>
        <position position="383"/>
    </location>
    <ligand>
        <name>L-serine</name>
        <dbReference type="ChEBI" id="CHEBI:33384"/>
    </ligand>
</feature>
<feature type="coiled-coil region" evidence="15">
    <location>
        <begin position="44"/>
        <end position="102"/>
    </location>
</feature>
<evidence type="ECO:0000313" key="17">
    <source>
        <dbReference type="EMBL" id="OQX90458.1"/>
    </source>
</evidence>
<feature type="binding site" evidence="13">
    <location>
        <position position="381"/>
    </location>
    <ligand>
        <name>L-serine</name>
        <dbReference type="ChEBI" id="CHEBI:33384"/>
    </ligand>
</feature>
<evidence type="ECO:0000256" key="1">
    <source>
        <dbReference type="ARBA" id="ARBA00004496"/>
    </source>
</evidence>
<dbReference type="InterPro" id="IPR002317">
    <property type="entry name" value="Ser-tRNA-ligase_type_1"/>
</dbReference>
<evidence type="ECO:0000256" key="3">
    <source>
        <dbReference type="ARBA" id="ARBA00010728"/>
    </source>
</evidence>
<feature type="binding site" evidence="13">
    <location>
        <position position="260"/>
    </location>
    <ligand>
        <name>L-serine</name>
        <dbReference type="ChEBI" id="CHEBI:33384"/>
    </ligand>
</feature>
<comment type="similarity">
    <text evidence="3 12">Belongs to the class-II aminoacyl-tRNA synthetase family. Type-1 seryl-tRNA synthetase subfamily.</text>
</comment>
<gene>
    <name evidence="12" type="primary">serS</name>
    <name evidence="17" type="ORF">B6D57_03020</name>
</gene>
<dbReference type="InterPro" id="IPR045864">
    <property type="entry name" value="aa-tRNA-synth_II/BPL/LPL"/>
</dbReference>
<dbReference type="AlphaFoldDB" id="A0A1W9S0T3"/>
<dbReference type="EMBL" id="NATQ01000051">
    <property type="protein sequence ID" value="OQX90458.1"/>
    <property type="molecule type" value="Genomic_DNA"/>
</dbReference>
<name>A0A1W9S0T3_9BACT</name>
<keyword evidence="9 12" id="KW-0030">Aminoacyl-tRNA synthetase</keyword>
<dbReference type="PANTHER" id="PTHR43697:SF1">
    <property type="entry name" value="SERINE--TRNA LIGASE"/>
    <property type="match status" value="1"/>
</dbReference>
<evidence type="ECO:0000256" key="4">
    <source>
        <dbReference type="ARBA" id="ARBA00022490"/>
    </source>
</evidence>
<keyword evidence="4 12" id="KW-0963">Cytoplasm</keyword>
<dbReference type="Gene3D" id="3.30.930.10">
    <property type="entry name" value="Bira Bifunctional Protein, Domain 2"/>
    <property type="match status" value="1"/>
</dbReference>